<feature type="active site" description="Nucleophile" evidence="5">
    <location>
        <position position="333"/>
    </location>
</feature>
<name>A0AAI8VUK6_9PEZI</name>
<sequence>MRPFPEAPHAVGSSMRRRIPPVFRPRLTWRYAACSFATIYVLYCFVFSLPLFANPLPKYSGTYAVGAIDIETPVSSPRVVDTARFKDTKENAFELQTVLFTLYYPAGKAVRHKPQHHWIPKPVSVTAEGYAKFAHISNFVTNAIFSGAIRGLVGGIRIPAKVDAPLAEPAHPVVPVSEMSHPKQHTEKVMAAEKHGYPVVVFSHGMASSRTDYTHYAGELASRGYVVALLEHRDGSCPGSVIQRVGELDQTKLTFRMSEVESANGKELEVDDFKKAQLDFREAEIEETVRVLKLINSGKGDDVFEQNSRNEGAELAAWAGRFNTDEMIVAGHSYGATGALQALKGGPNEERPFRGAIILDPGKQSGRLNEDVNVPVLVVHSNSWSSKRSIFYGRAHFDVVRGLVEDNNERGNPSWFITSLGTSHPSVTDAPLLEPLLLSWTTGAKIDVYEGLRQYVHVSEDFLRFLEGGEKRNLLAEKAEFLEYDQGKGFGMWNPGQDDNEKQGGLWWDWRKYWQVHVSANHT</sequence>
<comment type="catalytic activity">
    <reaction evidence="4">
        <text>a 1-O-alkyl-2-acetyl-sn-glycero-3-phosphocholine + H2O = a 1-O-alkyl-sn-glycero-3-phosphocholine + acetate + H(+)</text>
        <dbReference type="Rhea" id="RHEA:17777"/>
        <dbReference type="ChEBI" id="CHEBI:15377"/>
        <dbReference type="ChEBI" id="CHEBI:15378"/>
        <dbReference type="ChEBI" id="CHEBI:30089"/>
        <dbReference type="ChEBI" id="CHEBI:30909"/>
        <dbReference type="ChEBI" id="CHEBI:36707"/>
        <dbReference type="EC" id="3.1.1.47"/>
    </reaction>
</comment>
<keyword evidence="3 4" id="KW-0443">Lipid metabolism</keyword>
<keyword evidence="8" id="KW-1185">Reference proteome</keyword>
<dbReference type="GO" id="GO:0003847">
    <property type="term" value="F:1-alkyl-2-acetylglycerophosphocholine esterase activity"/>
    <property type="evidence" value="ECO:0007669"/>
    <property type="project" value="UniProtKB-UniRule"/>
</dbReference>
<comment type="caution">
    <text evidence="7">The sequence shown here is derived from an EMBL/GenBank/DDBJ whole genome shotgun (WGS) entry which is preliminary data.</text>
</comment>
<keyword evidence="6" id="KW-1133">Transmembrane helix</keyword>
<dbReference type="Pfam" id="PF03403">
    <property type="entry name" value="PAF-AH_p_II"/>
    <property type="match status" value="2"/>
</dbReference>
<proteinExistence type="inferred from homology"/>
<dbReference type="PANTHER" id="PTHR10272:SF11">
    <property type="entry name" value="PHOSPHOLIPASE-RELATED"/>
    <property type="match status" value="1"/>
</dbReference>
<evidence type="ECO:0000256" key="1">
    <source>
        <dbReference type="ARBA" id="ARBA00022801"/>
    </source>
</evidence>
<evidence type="ECO:0000256" key="5">
    <source>
        <dbReference type="PIRSR" id="PIRSR018169-1"/>
    </source>
</evidence>
<dbReference type="InterPro" id="IPR016715">
    <property type="entry name" value="PAF_acetylhydro_eukaryote"/>
</dbReference>
<keyword evidence="6" id="KW-0472">Membrane</keyword>
<evidence type="ECO:0000313" key="8">
    <source>
        <dbReference type="Proteomes" id="UP001295740"/>
    </source>
</evidence>
<protein>
    <recommendedName>
        <fullName evidence="4">Putative phospholipase</fullName>
        <ecNumber evidence="4">3.1.1.47</ecNumber>
    </recommendedName>
</protein>
<evidence type="ECO:0000256" key="2">
    <source>
        <dbReference type="ARBA" id="ARBA00022963"/>
    </source>
</evidence>
<evidence type="ECO:0000256" key="3">
    <source>
        <dbReference type="ARBA" id="ARBA00023098"/>
    </source>
</evidence>
<dbReference type="Proteomes" id="UP001295740">
    <property type="component" value="Unassembled WGS sequence"/>
</dbReference>
<dbReference type="PIRSF" id="PIRSF018169">
    <property type="entry name" value="PAF_acetylhydrolase"/>
    <property type="match status" value="1"/>
</dbReference>
<keyword evidence="2 4" id="KW-0442">Lipid degradation</keyword>
<evidence type="ECO:0000313" key="7">
    <source>
        <dbReference type="EMBL" id="CAJ2511367.1"/>
    </source>
</evidence>
<evidence type="ECO:0000256" key="6">
    <source>
        <dbReference type="SAM" id="Phobius"/>
    </source>
</evidence>
<dbReference type="Gene3D" id="3.40.50.1820">
    <property type="entry name" value="alpha/beta hydrolase"/>
    <property type="match status" value="1"/>
</dbReference>
<dbReference type="EMBL" id="CAUWAG010000018">
    <property type="protein sequence ID" value="CAJ2511367.1"/>
    <property type="molecule type" value="Genomic_DNA"/>
</dbReference>
<feature type="active site" description="Charge relay system" evidence="5">
    <location>
        <position position="424"/>
    </location>
</feature>
<reference evidence="7" key="1">
    <citation type="submission" date="2023-10" db="EMBL/GenBank/DDBJ databases">
        <authorList>
            <person name="Hackl T."/>
        </authorList>
    </citation>
    <scope>NUCLEOTIDE SEQUENCE</scope>
</reference>
<gene>
    <name evidence="7" type="ORF">KHLLAP_LOCUS11835</name>
</gene>
<dbReference type="SUPFAM" id="SSF53474">
    <property type="entry name" value="alpha/beta-Hydrolases"/>
    <property type="match status" value="1"/>
</dbReference>
<dbReference type="AlphaFoldDB" id="A0AAI8VUK6"/>
<evidence type="ECO:0000256" key="4">
    <source>
        <dbReference type="PIRNR" id="PIRNR018169"/>
    </source>
</evidence>
<accession>A0AAI8VUK6</accession>
<organism evidence="7 8">
    <name type="scientific">Anthostomella pinea</name>
    <dbReference type="NCBI Taxonomy" id="933095"/>
    <lineage>
        <taxon>Eukaryota</taxon>
        <taxon>Fungi</taxon>
        <taxon>Dikarya</taxon>
        <taxon>Ascomycota</taxon>
        <taxon>Pezizomycotina</taxon>
        <taxon>Sordariomycetes</taxon>
        <taxon>Xylariomycetidae</taxon>
        <taxon>Xylariales</taxon>
        <taxon>Xylariaceae</taxon>
        <taxon>Anthostomella</taxon>
    </lineage>
</organism>
<feature type="active site" description="Charge relay system" evidence="5">
    <location>
        <position position="360"/>
    </location>
</feature>
<dbReference type="GO" id="GO:0016042">
    <property type="term" value="P:lipid catabolic process"/>
    <property type="evidence" value="ECO:0007669"/>
    <property type="project" value="UniProtKB-KW"/>
</dbReference>
<comment type="similarity">
    <text evidence="4">Belongs to the serine esterase family.</text>
</comment>
<dbReference type="PANTHER" id="PTHR10272">
    <property type="entry name" value="PLATELET-ACTIVATING FACTOR ACETYLHYDROLASE"/>
    <property type="match status" value="1"/>
</dbReference>
<dbReference type="EC" id="3.1.1.47" evidence="4"/>
<keyword evidence="6" id="KW-0812">Transmembrane</keyword>
<keyword evidence="1 4" id="KW-0378">Hydrolase</keyword>
<dbReference type="InterPro" id="IPR029058">
    <property type="entry name" value="AB_hydrolase_fold"/>
</dbReference>
<feature type="transmembrane region" description="Helical" evidence="6">
    <location>
        <begin position="27"/>
        <end position="53"/>
    </location>
</feature>